<dbReference type="Pfam" id="PF02210">
    <property type="entry name" value="Laminin_G_2"/>
    <property type="match status" value="1"/>
</dbReference>
<dbReference type="AlphaFoldDB" id="A0A9J6G1F3"/>
<evidence type="ECO:0000256" key="5">
    <source>
        <dbReference type="ARBA" id="ARBA00022989"/>
    </source>
</evidence>
<evidence type="ECO:0000313" key="10">
    <source>
        <dbReference type="EMBL" id="KAH9369125.1"/>
    </source>
</evidence>
<keyword evidence="6" id="KW-0472">Membrane</keyword>
<dbReference type="PROSITE" id="PS01286">
    <property type="entry name" value="FA58C_2"/>
    <property type="match status" value="1"/>
</dbReference>
<evidence type="ECO:0000256" key="6">
    <source>
        <dbReference type="ARBA" id="ARBA00023136"/>
    </source>
</evidence>
<dbReference type="PANTHER" id="PTHR15036:SF91">
    <property type="entry name" value="NEUREXIN-4"/>
    <property type="match status" value="1"/>
</dbReference>
<accession>A0A9J6G1F3</accession>
<evidence type="ECO:0000256" key="4">
    <source>
        <dbReference type="ARBA" id="ARBA00022729"/>
    </source>
</evidence>
<sequence length="596" mass="66783">MHAHKASVTKCFRCTPAASLPAGATRGRHSTVKKADCLLSPELSWTARLESVYSTATELEWRELFSKHKWKGKAATRGSYPLLAGGSAWTAKNSDFEQYLMISLSSKKTVTSIVTMGKQYSPEFVQEFKIFYGDNGGDFTEYKDREGNTKLFQGNSDGDSQVHNVFETPIIAQYIRINPTRWRDRISLRVELYGCEYEAESLQLDGQSFVVMALGRRPVTSAEDAVRLRFRTNHADGLLLYSRGSQRDLLALQLVHNRLLLSVDLGGEGLLTEVWCGSLLDDNVWHDVQVSRFRRQLVFTVDRVVVRQRLRGDSFQLDLNREASLSLSAGMNHRGGPRAALVGASSLAFFVAAAVKAFSACVQLYIGGMANFNQDGVKVAANFSGCLENVMLNDTNVIGELKRDYESWTYSKVGQVLYSCRYEQVIPVTFVKSESMLRIGGYMQRSMNCSFDFRTFNEQGLLLYNKFTGEGYVKLFLDMGRIRVELQGKGTPVVLLKPFDEAALKSRAKSSKHDGNVTAAANSTMKNFLVPSQSEQSVYPTSSQSTDLDSVCKKHELMTDAEILWALKVTTLHYSYNSCSQINDFLRKMFPHSKIV</sequence>
<dbReference type="Proteomes" id="UP000821853">
    <property type="component" value="Chromosome 2"/>
</dbReference>
<evidence type="ECO:0000256" key="2">
    <source>
        <dbReference type="ARBA" id="ARBA00022536"/>
    </source>
</evidence>
<dbReference type="SUPFAM" id="SSF49899">
    <property type="entry name" value="Concanavalin A-like lectins/glucanases"/>
    <property type="match status" value="2"/>
</dbReference>
<dbReference type="Gene3D" id="2.60.120.200">
    <property type="match status" value="2"/>
</dbReference>
<dbReference type="InterPro" id="IPR050372">
    <property type="entry name" value="Neurexin-related_CASP"/>
</dbReference>
<evidence type="ECO:0000259" key="8">
    <source>
        <dbReference type="PROSITE" id="PS50022"/>
    </source>
</evidence>
<keyword evidence="2" id="KW-0245">EGF-like domain</keyword>
<keyword evidence="3" id="KW-0812">Transmembrane</keyword>
<dbReference type="CDD" id="cd00057">
    <property type="entry name" value="FA58C"/>
    <property type="match status" value="1"/>
</dbReference>
<gene>
    <name evidence="10" type="ORF">HPB48_012772</name>
</gene>
<dbReference type="EMBL" id="JABSTR010000004">
    <property type="protein sequence ID" value="KAH9369125.1"/>
    <property type="molecule type" value="Genomic_DNA"/>
</dbReference>
<dbReference type="GO" id="GO:0016020">
    <property type="term" value="C:membrane"/>
    <property type="evidence" value="ECO:0007669"/>
    <property type="project" value="UniProtKB-SubCell"/>
</dbReference>
<dbReference type="SMART" id="SM00282">
    <property type="entry name" value="LamG"/>
    <property type="match status" value="1"/>
</dbReference>
<feature type="domain" description="F5/8 type C" evidence="8">
    <location>
        <begin position="87"/>
        <end position="195"/>
    </location>
</feature>
<comment type="caution">
    <text evidence="7">Lacks conserved residue(s) required for the propagation of feature annotation.</text>
</comment>
<dbReference type="InterPro" id="IPR013320">
    <property type="entry name" value="ConA-like_dom_sf"/>
</dbReference>
<proteinExistence type="predicted"/>
<dbReference type="InterPro" id="IPR008979">
    <property type="entry name" value="Galactose-bd-like_sf"/>
</dbReference>
<evidence type="ECO:0000256" key="3">
    <source>
        <dbReference type="ARBA" id="ARBA00022692"/>
    </source>
</evidence>
<evidence type="ECO:0000256" key="1">
    <source>
        <dbReference type="ARBA" id="ARBA00004479"/>
    </source>
</evidence>
<dbReference type="SMART" id="SM00231">
    <property type="entry name" value="FA58C"/>
    <property type="match status" value="1"/>
</dbReference>
<keyword evidence="5" id="KW-1133">Transmembrane helix</keyword>
<keyword evidence="11" id="KW-1185">Reference proteome</keyword>
<dbReference type="PROSITE" id="PS01285">
    <property type="entry name" value="FA58C_1"/>
    <property type="match status" value="1"/>
</dbReference>
<feature type="domain" description="Laminin G" evidence="9">
    <location>
        <begin position="201"/>
        <end position="420"/>
    </location>
</feature>
<evidence type="ECO:0008006" key="12">
    <source>
        <dbReference type="Google" id="ProtNLM"/>
    </source>
</evidence>
<evidence type="ECO:0000313" key="11">
    <source>
        <dbReference type="Proteomes" id="UP000821853"/>
    </source>
</evidence>
<name>A0A9J6G1F3_HAELO</name>
<dbReference type="InterPro" id="IPR000421">
    <property type="entry name" value="FA58C"/>
</dbReference>
<comment type="subcellular location">
    <subcellularLocation>
        <location evidence="1">Membrane</location>
        <topology evidence="1">Single-pass type I membrane protein</topology>
    </subcellularLocation>
</comment>
<dbReference type="PANTHER" id="PTHR15036">
    <property type="entry name" value="PIKACHURIN-LIKE PROTEIN"/>
    <property type="match status" value="1"/>
</dbReference>
<dbReference type="Pfam" id="PF00754">
    <property type="entry name" value="F5_F8_type_C"/>
    <property type="match status" value="1"/>
</dbReference>
<dbReference type="CDD" id="cd00110">
    <property type="entry name" value="LamG"/>
    <property type="match status" value="1"/>
</dbReference>
<dbReference type="FunFam" id="2.60.120.260:FF:000016">
    <property type="entry name" value="Contactin-associated protein-like 4 isoform 1"/>
    <property type="match status" value="1"/>
</dbReference>
<evidence type="ECO:0000256" key="7">
    <source>
        <dbReference type="PROSITE-ProRule" id="PRU00122"/>
    </source>
</evidence>
<dbReference type="InterPro" id="IPR001791">
    <property type="entry name" value="Laminin_G"/>
</dbReference>
<dbReference type="SUPFAM" id="SSF49785">
    <property type="entry name" value="Galactose-binding domain-like"/>
    <property type="match status" value="1"/>
</dbReference>
<keyword evidence="4" id="KW-0732">Signal</keyword>
<protein>
    <recommendedName>
        <fullName evidence="12">Neurexin IV</fullName>
    </recommendedName>
</protein>
<dbReference type="PROSITE" id="PS50022">
    <property type="entry name" value="FA58C_3"/>
    <property type="match status" value="1"/>
</dbReference>
<evidence type="ECO:0000259" key="9">
    <source>
        <dbReference type="PROSITE" id="PS50025"/>
    </source>
</evidence>
<dbReference type="VEuPathDB" id="VectorBase:HLOH_047343"/>
<reference evidence="10 11" key="1">
    <citation type="journal article" date="2020" name="Cell">
        <title>Large-Scale Comparative Analyses of Tick Genomes Elucidate Their Genetic Diversity and Vector Capacities.</title>
        <authorList>
            <consortium name="Tick Genome and Microbiome Consortium (TIGMIC)"/>
            <person name="Jia N."/>
            <person name="Wang J."/>
            <person name="Shi W."/>
            <person name="Du L."/>
            <person name="Sun Y."/>
            <person name="Zhan W."/>
            <person name="Jiang J.F."/>
            <person name="Wang Q."/>
            <person name="Zhang B."/>
            <person name="Ji P."/>
            <person name="Bell-Sakyi L."/>
            <person name="Cui X.M."/>
            <person name="Yuan T.T."/>
            <person name="Jiang B.G."/>
            <person name="Yang W.F."/>
            <person name="Lam T.T."/>
            <person name="Chang Q.C."/>
            <person name="Ding S.J."/>
            <person name="Wang X.J."/>
            <person name="Zhu J.G."/>
            <person name="Ruan X.D."/>
            <person name="Zhao L."/>
            <person name="Wei J.T."/>
            <person name="Ye R.Z."/>
            <person name="Que T.C."/>
            <person name="Du C.H."/>
            <person name="Zhou Y.H."/>
            <person name="Cheng J.X."/>
            <person name="Dai P.F."/>
            <person name="Guo W.B."/>
            <person name="Han X.H."/>
            <person name="Huang E.J."/>
            <person name="Li L.F."/>
            <person name="Wei W."/>
            <person name="Gao Y.C."/>
            <person name="Liu J.Z."/>
            <person name="Shao H.Z."/>
            <person name="Wang X."/>
            <person name="Wang C.C."/>
            <person name="Yang T.C."/>
            <person name="Huo Q.B."/>
            <person name="Li W."/>
            <person name="Chen H.Y."/>
            <person name="Chen S.E."/>
            <person name="Zhou L.G."/>
            <person name="Ni X.B."/>
            <person name="Tian J.H."/>
            <person name="Sheng Y."/>
            <person name="Liu T."/>
            <person name="Pan Y.S."/>
            <person name="Xia L.Y."/>
            <person name="Li J."/>
            <person name="Zhao F."/>
            <person name="Cao W.C."/>
        </authorList>
    </citation>
    <scope>NUCLEOTIDE SEQUENCE [LARGE SCALE GENOMIC DNA]</scope>
    <source>
        <strain evidence="10">HaeL-2018</strain>
    </source>
</reference>
<organism evidence="10 11">
    <name type="scientific">Haemaphysalis longicornis</name>
    <name type="common">Bush tick</name>
    <dbReference type="NCBI Taxonomy" id="44386"/>
    <lineage>
        <taxon>Eukaryota</taxon>
        <taxon>Metazoa</taxon>
        <taxon>Ecdysozoa</taxon>
        <taxon>Arthropoda</taxon>
        <taxon>Chelicerata</taxon>
        <taxon>Arachnida</taxon>
        <taxon>Acari</taxon>
        <taxon>Parasitiformes</taxon>
        <taxon>Ixodida</taxon>
        <taxon>Ixodoidea</taxon>
        <taxon>Ixodidae</taxon>
        <taxon>Haemaphysalinae</taxon>
        <taxon>Haemaphysalis</taxon>
    </lineage>
</organism>
<comment type="caution">
    <text evidence="10">The sequence shown here is derived from an EMBL/GenBank/DDBJ whole genome shotgun (WGS) entry which is preliminary data.</text>
</comment>
<dbReference type="Gene3D" id="2.60.120.260">
    <property type="entry name" value="Galactose-binding domain-like"/>
    <property type="match status" value="1"/>
</dbReference>
<dbReference type="PROSITE" id="PS50025">
    <property type="entry name" value="LAM_G_DOMAIN"/>
    <property type="match status" value="1"/>
</dbReference>
<dbReference type="OrthoDB" id="6512039at2759"/>